<sequence>MVKKKPRQSDVRKTVPYAGLNARALRGSLATINPQPSQGELSC</sequence>
<evidence type="ECO:0000313" key="1">
    <source>
        <dbReference type="EMBL" id="CAG7894795.1"/>
    </source>
</evidence>
<evidence type="ECO:0000313" key="2">
    <source>
        <dbReference type="Proteomes" id="UP000694005"/>
    </source>
</evidence>
<dbReference type="EMBL" id="LS974618">
    <property type="protein sequence ID" value="CAG7894795.1"/>
    <property type="molecule type" value="Genomic_DNA"/>
</dbReference>
<reference evidence="1 2" key="1">
    <citation type="submission" date="2021-07" db="EMBL/GenBank/DDBJ databases">
        <authorList>
            <consortium name="Genoscope - CEA"/>
            <person name="William W."/>
        </authorList>
    </citation>
    <scope>NUCLEOTIDE SEQUENCE [LARGE SCALE GENOMIC DNA]</scope>
</reference>
<accession>A0A8D9H8E1</accession>
<proteinExistence type="predicted"/>
<organism evidence="1 2">
    <name type="scientific">Brassica campestris</name>
    <name type="common">Field mustard</name>
    <dbReference type="NCBI Taxonomy" id="3711"/>
    <lineage>
        <taxon>Eukaryota</taxon>
        <taxon>Viridiplantae</taxon>
        <taxon>Streptophyta</taxon>
        <taxon>Embryophyta</taxon>
        <taxon>Tracheophyta</taxon>
        <taxon>Spermatophyta</taxon>
        <taxon>Magnoliopsida</taxon>
        <taxon>eudicotyledons</taxon>
        <taxon>Gunneridae</taxon>
        <taxon>Pentapetalae</taxon>
        <taxon>rosids</taxon>
        <taxon>malvids</taxon>
        <taxon>Brassicales</taxon>
        <taxon>Brassicaceae</taxon>
        <taxon>Brassiceae</taxon>
        <taxon>Brassica</taxon>
    </lineage>
</organism>
<gene>
    <name evidence="1" type="ORF">BRAPAZ1V2_A02P37470.2</name>
</gene>
<dbReference type="Gramene" id="A02p37470.2_BraZ1">
    <property type="protein sequence ID" value="A02p37470.2_BraZ1.CDS.1"/>
    <property type="gene ID" value="A02g37470.2_BraZ1"/>
</dbReference>
<name>A0A8D9H8E1_BRACM</name>
<dbReference type="Proteomes" id="UP000694005">
    <property type="component" value="Chromosome A02"/>
</dbReference>
<dbReference type="AlphaFoldDB" id="A0A8D9H8E1"/>
<protein>
    <submittedName>
        <fullName evidence="1">Uncharacterized protein</fullName>
    </submittedName>
</protein>